<dbReference type="GO" id="GO:0005886">
    <property type="term" value="C:plasma membrane"/>
    <property type="evidence" value="ECO:0007669"/>
    <property type="project" value="UniProtKB-SubCell"/>
</dbReference>
<evidence type="ECO:0000256" key="13">
    <source>
        <dbReference type="SAM" id="MobiDB-lite"/>
    </source>
</evidence>
<dbReference type="PATRIC" id="fig|1238182.3.peg.3590"/>
<dbReference type="InterPro" id="IPR001610">
    <property type="entry name" value="PAC"/>
</dbReference>
<evidence type="ECO:0000259" key="16">
    <source>
        <dbReference type="PROSITE" id="PS50112"/>
    </source>
</evidence>
<keyword evidence="3 12" id="KW-0597">Phosphoprotein</keyword>
<feature type="domain" description="PAC" evidence="17">
    <location>
        <begin position="556"/>
        <end position="612"/>
    </location>
</feature>
<dbReference type="Pfam" id="PF13426">
    <property type="entry name" value="PAS_9"/>
    <property type="match status" value="1"/>
</dbReference>
<evidence type="ECO:0000256" key="12">
    <source>
        <dbReference type="PROSITE-ProRule" id="PRU00169"/>
    </source>
</evidence>
<evidence type="ECO:0000256" key="6">
    <source>
        <dbReference type="ARBA" id="ARBA00022777"/>
    </source>
</evidence>
<dbReference type="SMART" id="SM00091">
    <property type="entry name" value="PAS"/>
    <property type="match status" value="6"/>
</dbReference>
<dbReference type="Gene3D" id="3.30.450.20">
    <property type="entry name" value="PAS domain"/>
    <property type="match status" value="6"/>
</dbReference>
<dbReference type="InterPro" id="IPR013656">
    <property type="entry name" value="PAS_4"/>
</dbReference>
<dbReference type="CDD" id="cd00130">
    <property type="entry name" value="PAS"/>
    <property type="match status" value="3"/>
</dbReference>
<dbReference type="InterPro" id="IPR035965">
    <property type="entry name" value="PAS-like_dom_sf"/>
</dbReference>
<dbReference type="InterPro" id="IPR003661">
    <property type="entry name" value="HisK_dim/P_dom"/>
</dbReference>
<evidence type="ECO:0000259" key="17">
    <source>
        <dbReference type="PROSITE" id="PS50113"/>
    </source>
</evidence>
<dbReference type="PRINTS" id="PR00344">
    <property type="entry name" value="BCTRLSENSOR"/>
</dbReference>
<feature type="region of interest" description="Disordered" evidence="13">
    <location>
        <begin position="1520"/>
        <end position="1546"/>
    </location>
</feature>
<dbReference type="Gene3D" id="3.30.565.10">
    <property type="entry name" value="Histidine kinase-like ATPase, C-terminal domain"/>
    <property type="match status" value="1"/>
</dbReference>
<evidence type="ECO:0000313" key="19">
    <source>
        <dbReference type="EMBL" id="EKV27530.1"/>
    </source>
</evidence>
<evidence type="ECO:0000256" key="5">
    <source>
        <dbReference type="ARBA" id="ARBA00022741"/>
    </source>
</evidence>
<dbReference type="Pfam" id="PF12860">
    <property type="entry name" value="PAS_7"/>
    <property type="match status" value="1"/>
</dbReference>
<feature type="domain" description="PAS" evidence="16">
    <location>
        <begin position="234"/>
        <end position="304"/>
    </location>
</feature>
<dbReference type="Pfam" id="PF13188">
    <property type="entry name" value="PAS_8"/>
    <property type="match status" value="1"/>
</dbReference>
<dbReference type="STRING" id="1238182.C882_1376"/>
<dbReference type="eggNOG" id="COG5002">
    <property type="taxonomic scope" value="Bacteria"/>
</dbReference>
<dbReference type="SUPFAM" id="SSF47384">
    <property type="entry name" value="Homodimeric domain of signal transducing histidine kinase"/>
    <property type="match status" value="1"/>
</dbReference>
<dbReference type="InterPro" id="IPR036641">
    <property type="entry name" value="HPT_dom_sf"/>
</dbReference>
<evidence type="ECO:0000256" key="3">
    <source>
        <dbReference type="ARBA" id="ARBA00022553"/>
    </source>
</evidence>
<dbReference type="GO" id="GO:0006355">
    <property type="term" value="P:regulation of DNA-templated transcription"/>
    <property type="evidence" value="ECO:0007669"/>
    <property type="project" value="InterPro"/>
</dbReference>
<feature type="domain" description="PAS" evidence="16">
    <location>
        <begin position="485"/>
        <end position="538"/>
    </location>
</feature>
<dbReference type="Pfam" id="PF00512">
    <property type="entry name" value="HisKA"/>
    <property type="match status" value="1"/>
</dbReference>
<comment type="caution">
    <text evidence="19">The sequence shown here is derived from an EMBL/GenBank/DDBJ whole genome shotgun (WGS) entry which is preliminary data.</text>
</comment>
<feature type="modified residue" description="Phosphohistidine" evidence="11">
    <location>
        <position position="1601"/>
    </location>
</feature>
<dbReference type="PROSITE" id="PS50894">
    <property type="entry name" value="HPT"/>
    <property type="match status" value="1"/>
</dbReference>
<dbReference type="SMART" id="SM00387">
    <property type="entry name" value="HATPase_c"/>
    <property type="match status" value="1"/>
</dbReference>
<dbReference type="NCBIfam" id="TIGR00229">
    <property type="entry name" value="sensory_box"/>
    <property type="match status" value="5"/>
</dbReference>
<dbReference type="GO" id="GO:0000155">
    <property type="term" value="F:phosphorelay sensor kinase activity"/>
    <property type="evidence" value="ECO:0007669"/>
    <property type="project" value="InterPro"/>
</dbReference>
<dbReference type="SMART" id="SM00086">
    <property type="entry name" value="PAC"/>
    <property type="match status" value="5"/>
</dbReference>
<keyword evidence="8" id="KW-0902">Two-component regulatory system</keyword>
<dbReference type="Pfam" id="PF01627">
    <property type="entry name" value="Hpt"/>
    <property type="match status" value="1"/>
</dbReference>
<dbReference type="PANTHER" id="PTHR45339">
    <property type="entry name" value="HYBRID SIGNAL TRANSDUCTION HISTIDINE KINASE J"/>
    <property type="match status" value="1"/>
</dbReference>
<feature type="domain" description="Histidine kinase" evidence="14">
    <location>
        <begin position="1017"/>
        <end position="1238"/>
    </location>
</feature>
<gene>
    <name evidence="19" type="ORF">C882_1376</name>
</gene>
<comment type="subunit">
    <text evidence="9">At low DSF concentrations, interacts with RpfF.</text>
</comment>
<comment type="catalytic activity">
    <reaction evidence="1">
        <text>ATP + protein L-histidine = ADP + protein N-phospho-L-histidine.</text>
        <dbReference type="EC" id="2.7.13.3"/>
    </reaction>
</comment>
<proteinExistence type="predicted"/>
<dbReference type="PANTHER" id="PTHR45339:SF5">
    <property type="entry name" value="HISTIDINE KINASE"/>
    <property type="match status" value="1"/>
</dbReference>
<dbReference type="GO" id="GO:0005524">
    <property type="term" value="F:ATP binding"/>
    <property type="evidence" value="ECO:0007669"/>
    <property type="project" value="UniProtKB-KW"/>
</dbReference>
<dbReference type="InterPro" id="IPR008207">
    <property type="entry name" value="Sig_transdc_His_kin_Hpt_dom"/>
</dbReference>
<keyword evidence="4" id="KW-0808">Transferase</keyword>
<dbReference type="Gene3D" id="1.10.287.130">
    <property type="match status" value="1"/>
</dbReference>
<dbReference type="CDD" id="cd17546">
    <property type="entry name" value="REC_hyHK_CKI1_RcsC-like"/>
    <property type="match status" value="1"/>
</dbReference>
<dbReference type="Pfam" id="PF08448">
    <property type="entry name" value="PAS_4"/>
    <property type="match status" value="3"/>
</dbReference>
<dbReference type="SMART" id="SM00073">
    <property type="entry name" value="HPT"/>
    <property type="match status" value="1"/>
</dbReference>
<dbReference type="eggNOG" id="COG2202">
    <property type="taxonomic scope" value="Bacteria"/>
</dbReference>
<dbReference type="SUPFAM" id="SSF47226">
    <property type="entry name" value="Histidine-containing phosphotransfer domain, HPT domain"/>
    <property type="match status" value="1"/>
</dbReference>
<dbReference type="InterPro" id="IPR001789">
    <property type="entry name" value="Sig_transdc_resp-reg_receiver"/>
</dbReference>
<dbReference type="CDD" id="cd00082">
    <property type="entry name" value="HisKA"/>
    <property type="match status" value="1"/>
</dbReference>
<evidence type="ECO:0000256" key="7">
    <source>
        <dbReference type="ARBA" id="ARBA00022840"/>
    </source>
</evidence>
<dbReference type="InterPro" id="IPR003594">
    <property type="entry name" value="HATPase_dom"/>
</dbReference>
<feature type="domain" description="Response regulatory" evidence="15">
    <location>
        <begin position="1400"/>
        <end position="1517"/>
    </location>
</feature>
<evidence type="ECO:0000256" key="8">
    <source>
        <dbReference type="ARBA" id="ARBA00023012"/>
    </source>
</evidence>
<dbReference type="Pfam" id="PF00072">
    <property type="entry name" value="Response_reg"/>
    <property type="match status" value="1"/>
</dbReference>
<feature type="modified residue" description="4-aspartylphosphate" evidence="12">
    <location>
        <position position="1314"/>
    </location>
</feature>
<evidence type="ECO:0000256" key="1">
    <source>
        <dbReference type="ARBA" id="ARBA00000085"/>
    </source>
</evidence>
<keyword evidence="20" id="KW-1185">Reference proteome</keyword>
<keyword evidence="7" id="KW-0067">ATP-binding</keyword>
<dbReference type="Pfam" id="PF00989">
    <property type="entry name" value="PAS"/>
    <property type="match status" value="2"/>
</dbReference>
<dbReference type="InterPro" id="IPR013767">
    <property type="entry name" value="PAS_fold"/>
</dbReference>
<dbReference type="SMART" id="SM00448">
    <property type="entry name" value="REC"/>
    <property type="match status" value="1"/>
</dbReference>
<keyword evidence="5" id="KW-0547">Nucleotide-binding</keyword>
<dbReference type="PROSITE" id="PS50112">
    <property type="entry name" value="PAS"/>
    <property type="match status" value="4"/>
</dbReference>
<dbReference type="CDD" id="cd16922">
    <property type="entry name" value="HATPase_EvgS-ArcB-TorS-like"/>
    <property type="match status" value="1"/>
</dbReference>
<dbReference type="PROSITE" id="PS50113">
    <property type="entry name" value="PAC"/>
    <property type="match status" value="3"/>
</dbReference>
<name>K9GNI2_9PROT</name>
<evidence type="ECO:0000259" key="18">
    <source>
        <dbReference type="PROSITE" id="PS50894"/>
    </source>
</evidence>
<feature type="modified residue" description="4-aspartylphosphate" evidence="12">
    <location>
        <position position="1449"/>
    </location>
</feature>
<evidence type="ECO:0000313" key="20">
    <source>
        <dbReference type="Proteomes" id="UP000009881"/>
    </source>
</evidence>
<dbReference type="FunFam" id="1.10.287.130:FF:000002">
    <property type="entry name" value="Two-component osmosensing histidine kinase"/>
    <property type="match status" value="1"/>
</dbReference>
<evidence type="ECO:0000256" key="10">
    <source>
        <dbReference type="ARBA" id="ARBA00068150"/>
    </source>
</evidence>
<dbReference type="InterPro" id="IPR036097">
    <property type="entry name" value="HisK_dim/P_sf"/>
</dbReference>
<evidence type="ECO:0000256" key="11">
    <source>
        <dbReference type="PROSITE-ProRule" id="PRU00110"/>
    </source>
</evidence>
<feature type="domain" description="PAS" evidence="16">
    <location>
        <begin position="359"/>
        <end position="401"/>
    </location>
</feature>
<dbReference type="InterPro" id="IPR000014">
    <property type="entry name" value="PAS"/>
</dbReference>
<keyword evidence="6" id="KW-0418">Kinase</keyword>
<accession>K9GNI2</accession>
<dbReference type="PROSITE" id="PS50110">
    <property type="entry name" value="RESPONSE_REGULATORY"/>
    <property type="match status" value="2"/>
</dbReference>
<protein>
    <recommendedName>
        <fullName evidence="10">Sensory/regulatory protein RpfC</fullName>
        <ecNumber evidence="2">2.7.13.3</ecNumber>
    </recommendedName>
</protein>
<feature type="domain" description="PAC" evidence="17">
    <location>
        <begin position="947"/>
        <end position="999"/>
    </location>
</feature>
<dbReference type="InterPro" id="IPR005467">
    <property type="entry name" value="His_kinase_dom"/>
</dbReference>
<reference evidence="19 20" key="1">
    <citation type="journal article" date="2013" name="Genome Announc.">
        <title>Draft Genome Sequence of an Alphaproteobacterium, Caenispirillum salinarum AK4(T), Isolated from a Solar Saltern.</title>
        <authorList>
            <person name="Khatri I."/>
            <person name="Singh A."/>
            <person name="Korpole S."/>
            <person name="Pinnaka A.K."/>
            <person name="Subramanian S."/>
        </authorList>
    </citation>
    <scope>NUCLEOTIDE SEQUENCE [LARGE SCALE GENOMIC DNA]</scope>
    <source>
        <strain evidence="19 20">AK4</strain>
    </source>
</reference>
<feature type="domain" description="Response regulatory" evidence="15">
    <location>
        <begin position="1256"/>
        <end position="1376"/>
    </location>
</feature>
<dbReference type="InterPro" id="IPR036890">
    <property type="entry name" value="HATPase_C_sf"/>
</dbReference>
<sequence length="1659" mass="178400">MSALLDRLSTPVWVFDMDRPRILWANGAALTLWEAESLEALCARDFSDRTAAAAARTEACRDSFAAGRIVEETWTFYPAGRPTVARCRCQSIDWPGTNAAMLVEADRVSAADAPPDLVRAAEALRHAPGPMAMIALDGRVLLRNAESQRLFGNSDSLLQDKINDDGLAEAILAQAAAGEAFDLCLPVHPRSGPVRWHLMQVTPLSDPGSGRPVALLHETDITESRETDRARKGQRRMFEQILDTLPLNVFVKRGDGRFAFMNAETLRTVGRSRANAAGCTDRDLFPPEVAARLAEDDREAWDTGRLDLREEALVLPDGRTATMLAGKTIVRDETGECLLVGYSVNIDDRKALEQETRRQKDFVRAVIDSDPNLIFVKDRANRFRLVNKATADLFGTTPEALEYADNAAVHDNAEEVDGYARLDREVMDTGQPVEVEETFTLPDGRVRIYQTLKQPIALAGGGTGALAVCVDITRLKHASQDVAAREARLRAILSTVVDGIVTITADGVIQSVNPATERIFGYTGEAMVGRAVDVLMPEAYAADPGRGIRPLLQDNGPRKLGVVRRLDGRRSDGTVFPMEIAVNTVEEGGQRLFIGVVRDVTTRARAEAALRESQQRFRDFAESASDWFWEMGPDLRFANVIAPGFADPYHIHTHLIGRRRDELMAPTTEPEVIAAHMAELEAWRPFKDLRYRGIDPAGRVRWLQVSGKPVFSVDGAFLGYRGTGRDVTEQIEAEERVASAERRLMTAISAISEGFALFDADDRLVLCNQRYRDIYRGISDLLEPGVFFENLVWAAAERGAFAQTGQDLRRYCERRIAEHRNPTGVPLIQHMADGRWVQSVERHTPDGGVVGTRVDITDLQTARMALERLNRRNELILNSVADGILGVDRRGACIFANRSAAAMLGFARDDLVGAPLHPLIHYKHADGSFLPREASPLVTVARDGRPRAVDEDVFWHRSGTPLDVAYAAAPIMDDGAVSGAVIAFRDISARKQAETELREAKDLAEAGARAKSRFLATISHEIRTPMNGVIGMTGLLLDTDLDSQQRRFAMTIRDSADALLALLNDVLDFSKMEAGRLELEVSPFALGPLVEGVVDILAPRALDKAVDVHAHVDPAVAGTYLGDAGRLRQVLLNLVGNAVKFTDTGAITISVESAAAPGDEDVVRFIIADTGCGIAADVLPTLFQEFNQGDGDAARRAGGTGLGLAISRHLAEAMGGVIEAESTLGAGSTFTVTLPLPRALHGAGPAVAARPLAEARLLLVAAPGPARDALTRHLRGAGAAVALADDGAAGAARLAERSVLAPPGAPRFDAVVVDGALSDAGAPLVRRQEDAALAPVRTLLLEGWAEPASAVRAGADAVLPRPARQSELLAALADLIAGRVPAPGPATPPPCRTTAARRLRILVAEDNPVNQQVAQRMLERLGHHVDLAADGVEAVDAVRVLPYDLVVMDMQMPEMDGLEATHRIRAMGPPLDTMPIVAMTANALPSDRQVCLDAGMTDYIAKPVDLDGLAMVIDRAMGAAPPAEGAGAAPPPVPPVPEEAEPGSHAGLIDGEKLRELEDQISPELVRELLTTCLSEADGFARAIAEGAEAGDLDQVEYAAHSLKGSAANFGLKRLADTAWRLQIAAAGGDAAALPDLVGDLRRTLQRSRAACTDKLAAG</sequence>
<dbReference type="Proteomes" id="UP000009881">
    <property type="component" value="Unassembled WGS sequence"/>
</dbReference>
<dbReference type="Pfam" id="PF02518">
    <property type="entry name" value="HATPase_c"/>
    <property type="match status" value="1"/>
</dbReference>
<dbReference type="Gene3D" id="1.20.120.160">
    <property type="entry name" value="HPT domain"/>
    <property type="match status" value="1"/>
</dbReference>
<dbReference type="InterPro" id="IPR000700">
    <property type="entry name" value="PAS-assoc_C"/>
</dbReference>
<dbReference type="InterPro" id="IPR011006">
    <property type="entry name" value="CheY-like_superfamily"/>
</dbReference>
<dbReference type="FunFam" id="3.30.565.10:FF:000010">
    <property type="entry name" value="Sensor histidine kinase RcsC"/>
    <property type="match status" value="1"/>
</dbReference>
<dbReference type="EC" id="2.7.13.3" evidence="2"/>
<evidence type="ECO:0000259" key="14">
    <source>
        <dbReference type="PROSITE" id="PS50109"/>
    </source>
</evidence>
<evidence type="ECO:0000256" key="2">
    <source>
        <dbReference type="ARBA" id="ARBA00012438"/>
    </source>
</evidence>
<dbReference type="SUPFAM" id="SSF55874">
    <property type="entry name" value="ATPase domain of HSP90 chaperone/DNA topoisomerase II/histidine kinase"/>
    <property type="match status" value="1"/>
</dbReference>
<dbReference type="Gene3D" id="3.40.50.2300">
    <property type="match status" value="2"/>
</dbReference>
<evidence type="ECO:0000256" key="4">
    <source>
        <dbReference type="ARBA" id="ARBA00022679"/>
    </source>
</evidence>
<dbReference type="SUPFAM" id="SSF52172">
    <property type="entry name" value="CheY-like"/>
    <property type="match status" value="2"/>
</dbReference>
<feature type="domain" description="PAC" evidence="17">
    <location>
        <begin position="687"/>
        <end position="739"/>
    </location>
</feature>
<organism evidence="19 20">
    <name type="scientific">Caenispirillum salinarum AK4</name>
    <dbReference type="NCBI Taxonomy" id="1238182"/>
    <lineage>
        <taxon>Bacteria</taxon>
        <taxon>Pseudomonadati</taxon>
        <taxon>Pseudomonadota</taxon>
        <taxon>Alphaproteobacteria</taxon>
        <taxon>Rhodospirillales</taxon>
        <taxon>Novispirillaceae</taxon>
        <taxon>Caenispirillum</taxon>
    </lineage>
</organism>
<dbReference type="SUPFAM" id="SSF55785">
    <property type="entry name" value="PYP-like sensor domain (PAS domain)"/>
    <property type="match status" value="7"/>
</dbReference>
<dbReference type="SMART" id="SM00388">
    <property type="entry name" value="HisKA"/>
    <property type="match status" value="1"/>
</dbReference>
<dbReference type="PROSITE" id="PS50109">
    <property type="entry name" value="HIS_KIN"/>
    <property type="match status" value="1"/>
</dbReference>
<evidence type="ECO:0000256" key="9">
    <source>
        <dbReference type="ARBA" id="ARBA00064003"/>
    </source>
</evidence>
<dbReference type="InterPro" id="IPR004358">
    <property type="entry name" value="Sig_transdc_His_kin-like_C"/>
</dbReference>
<dbReference type="EMBL" id="ANHY01000019">
    <property type="protein sequence ID" value="EKV27530.1"/>
    <property type="molecule type" value="Genomic_DNA"/>
</dbReference>
<evidence type="ECO:0000259" key="15">
    <source>
        <dbReference type="PROSITE" id="PS50110"/>
    </source>
</evidence>
<feature type="domain" description="PAS" evidence="16">
    <location>
        <begin position="869"/>
        <end position="921"/>
    </location>
</feature>
<feature type="domain" description="HPt" evidence="18">
    <location>
        <begin position="1562"/>
        <end position="1659"/>
    </location>
</feature>
<dbReference type="CDD" id="cd00088">
    <property type="entry name" value="HPT"/>
    <property type="match status" value="1"/>
</dbReference>